<accession>H5SFG5</accession>
<evidence type="ECO:0000313" key="2">
    <source>
        <dbReference type="EMBL" id="BAL54901.1"/>
    </source>
</evidence>
<name>H5SFG5_9BACT</name>
<keyword evidence="1" id="KW-0472">Membrane</keyword>
<sequence length="60" mass="6746">MLTILLDHELRKSIFESLGPNAWGMYILLPIPFIALGVIGYFLYKAWRASHSDSAPPSLN</sequence>
<reference evidence="2" key="1">
    <citation type="journal article" date="2005" name="Environ. Microbiol.">
        <title>Genetic and functional properties of uncultivated thermophilic crenarchaeotes from a subsurface gold mine as revealed by analysis of genome fragments.</title>
        <authorList>
            <person name="Nunoura T."/>
            <person name="Hirayama H."/>
            <person name="Takami H."/>
            <person name="Oida H."/>
            <person name="Nishi S."/>
            <person name="Shimamura S."/>
            <person name="Suzuki Y."/>
            <person name="Inagaki F."/>
            <person name="Takai K."/>
            <person name="Nealson K.H."/>
            <person name="Horikoshi K."/>
        </authorList>
    </citation>
    <scope>NUCLEOTIDE SEQUENCE</scope>
</reference>
<dbReference type="EMBL" id="AP011703">
    <property type="protein sequence ID" value="BAL54901.1"/>
    <property type="molecule type" value="Genomic_DNA"/>
</dbReference>
<keyword evidence="1" id="KW-1133">Transmembrane helix</keyword>
<organism evidence="2">
    <name type="scientific">uncultured Acetothermia bacterium</name>
    <dbReference type="NCBI Taxonomy" id="236499"/>
    <lineage>
        <taxon>Bacteria</taxon>
        <taxon>Candidatus Bipolaricaulota</taxon>
        <taxon>environmental samples</taxon>
    </lineage>
</organism>
<proteinExistence type="predicted"/>
<protein>
    <submittedName>
        <fullName evidence="2">Uncharacterized protein</fullName>
    </submittedName>
</protein>
<gene>
    <name evidence="2" type="ORF">HGMM_F21E10C07</name>
</gene>
<dbReference type="AlphaFoldDB" id="H5SFG5"/>
<evidence type="ECO:0000256" key="1">
    <source>
        <dbReference type="SAM" id="Phobius"/>
    </source>
</evidence>
<keyword evidence="1" id="KW-0812">Transmembrane</keyword>
<feature type="transmembrane region" description="Helical" evidence="1">
    <location>
        <begin position="23"/>
        <end position="44"/>
    </location>
</feature>
<reference evidence="2" key="2">
    <citation type="journal article" date="2012" name="PLoS ONE">
        <title>A Deeply Branching Thermophilic Bacterium with an Ancient Acetyl-CoA Pathway Dominates a Subsurface Ecosystem.</title>
        <authorList>
            <person name="Takami H."/>
            <person name="Noguchi H."/>
            <person name="Takaki Y."/>
            <person name="Uchiyama I."/>
            <person name="Toyoda A."/>
            <person name="Nishi S."/>
            <person name="Chee G.-J."/>
            <person name="Arai W."/>
            <person name="Nunoura T."/>
            <person name="Itoh T."/>
            <person name="Hattori M."/>
            <person name="Takai K."/>
        </authorList>
    </citation>
    <scope>NUCLEOTIDE SEQUENCE</scope>
</reference>